<dbReference type="Proteomes" id="UP000290408">
    <property type="component" value="Chromosome"/>
</dbReference>
<reference evidence="9 10" key="1">
    <citation type="submission" date="2019-02" db="EMBL/GenBank/DDBJ databases">
        <title>Genomic data mining of an Antarctic deep-sea actinobacterium, Janibacterlimosus P3-3-X1.</title>
        <authorList>
            <person name="Liao L."/>
            <person name="Chen B."/>
        </authorList>
    </citation>
    <scope>NUCLEOTIDE SEQUENCE [LARGE SCALE GENOMIC DNA]</scope>
    <source>
        <strain evidence="9 10">P3-3-X1</strain>
    </source>
</reference>
<keyword evidence="10" id="KW-1185">Reference proteome</keyword>
<dbReference type="InterPro" id="IPR020846">
    <property type="entry name" value="MFS_dom"/>
</dbReference>
<dbReference type="InterPro" id="IPR011701">
    <property type="entry name" value="MFS"/>
</dbReference>
<evidence type="ECO:0000256" key="3">
    <source>
        <dbReference type="ARBA" id="ARBA00022475"/>
    </source>
</evidence>
<dbReference type="AlphaFoldDB" id="A0A4P6MTF2"/>
<evidence type="ECO:0000313" key="9">
    <source>
        <dbReference type="EMBL" id="QBF46309.1"/>
    </source>
</evidence>
<feature type="transmembrane region" description="Helical" evidence="7">
    <location>
        <begin position="423"/>
        <end position="442"/>
    </location>
</feature>
<keyword evidence="2" id="KW-0813">Transport</keyword>
<keyword evidence="6 7" id="KW-0472">Membrane</keyword>
<keyword evidence="4 7" id="KW-0812">Transmembrane</keyword>
<dbReference type="PROSITE" id="PS50850">
    <property type="entry name" value="MFS"/>
    <property type="match status" value="1"/>
</dbReference>
<name>A0A4P6MTF2_9MICO</name>
<dbReference type="PANTHER" id="PTHR42718">
    <property type="entry name" value="MAJOR FACILITATOR SUPERFAMILY MULTIDRUG TRANSPORTER MFSC"/>
    <property type="match status" value="1"/>
</dbReference>
<evidence type="ECO:0000256" key="5">
    <source>
        <dbReference type="ARBA" id="ARBA00022989"/>
    </source>
</evidence>
<dbReference type="InterPro" id="IPR036259">
    <property type="entry name" value="MFS_trans_sf"/>
</dbReference>
<dbReference type="NCBIfam" id="TIGR00711">
    <property type="entry name" value="efflux_EmrB"/>
    <property type="match status" value="1"/>
</dbReference>
<dbReference type="Pfam" id="PF07690">
    <property type="entry name" value="MFS_1"/>
    <property type="match status" value="1"/>
</dbReference>
<evidence type="ECO:0000256" key="4">
    <source>
        <dbReference type="ARBA" id="ARBA00022692"/>
    </source>
</evidence>
<feature type="transmembrane region" description="Helical" evidence="7">
    <location>
        <begin position="243"/>
        <end position="263"/>
    </location>
</feature>
<protein>
    <submittedName>
        <fullName evidence="9">DHA2 family efflux MFS transporter permease subunit</fullName>
    </submittedName>
</protein>
<feature type="transmembrane region" description="Helical" evidence="7">
    <location>
        <begin position="95"/>
        <end position="116"/>
    </location>
</feature>
<evidence type="ECO:0000256" key="7">
    <source>
        <dbReference type="SAM" id="Phobius"/>
    </source>
</evidence>
<dbReference type="EMBL" id="CP036164">
    <property type="protein sequence ID" value="QBF46309.1"/>
    <property type="molecule type" value="Genomic_DNA"/>
</dbReference>
<dbReference type="PANTHER" id="PTHR42718:SF42">
    <property type="entry name" value="EXPORT PROTEIN"/>
    <property type="match status" value="1"/>
</dbReference>
<feature type="transmembrane region" description="Helical" evidence="7">
    <location>
        <begin position="155"/>
        <end position="177"/>
    </location>
</feature>
<feature type="transmembrane region" description="Helical" evidence="7">
    <location>
        <begin position="122"/>
        <end position="143"/>
    </location>
</feature>
<comment type="subcellular location">
    <subcellularLocation>
        <location evidence="1">Cell membrane</location>
        <topology evidence="1">Multi-pass membrane protein</topology>
    </subcellularLocation>
</comment>
<sequence>MTSGDRSGLGDGSDLGGGTGLRLDSARGRWLLVMTILGSGMAGIDATIVNVALPQIGRSFETSFTTLQWVVTGYALTLAAFILLGGVLGDRLGRLRVFVIGVVWFTLASLACGLAPTAGTLVAARALQGIGGALLTPGSLALLQSAFVREDRSRAIGTWAGLGGVAMAVGPFVGGWLVEVASWRWVFLINLPVAAVVLLIARGLPPFARPVGRPPRLDVLGAGLGVLALAGATYALTEIGGGKLSPFAIGAAVVGVIGTAAFIRHEHRTAHPMLPLTIFASRTFATVNAVTFLVYGGMGVVFLLLVLQLQVVAGWSPLASGIASLPTTALMMLGSSRSGVLADRIGPRLQMGVGPLVMAAGILLLLRVGSDTDYVLDVLPGILVFGIGLTAMVAPLTSTALASAPDEHAGLASGVNNAVARTGGLIGIAAVPALAGLTGQVVEDPAAFDAGFRAAMIACALVIAAGGALAAIALRSRTVDG</sequence>
<dbReference type="Gene3D" id="1.20.1720.10">
    <property type="entry name" value="Multidrug resistance protein D"/>
    <property type="match status" value="1"/>
</dbReference>
<organism evidence="9 10">
    <name type="scientific">Janibacter limosus</name>
    <dbReference type="NCBI Taxonomy" id="53458"/>
    <lineage>
        <taxon>Bacteria</taxon>
        <taxon>Bacillati</taxon>
        <taxon>Actinomycetota</taxon>
        <taxon>Actinomycetes</taxon>
        <taxon>Micrococcales</taxon>
        <taxon>Intrasporangiaceae</taxon>
        <taxon>Janibacter</taxon>
    </lineage>
</organism>
<dbReference type="SUPFAM" id="SSF103473">
    <property type="entry name" value="MFS general substrate transporter"/>
    <property type="match status" value="1"/>
</dbReference>
<dbReference type="InterPro" id="IPR004638">
    <property type="entry name" value="EmrB-like"/>
</dbReference>
<keyword evidence="3" id="KW-1003">Cell membrane</keyword>
<proteinExistence type="predicted"/>
<feature type="domain" description="Major facilitator superfamily (MFS) profile" evidence="8">
    <location>
        <begin position="31"/>
        <end position="478"/>
    </location>
</feature>
<feature type="transmembrane region" description="Helical" evidence="7">
    <location>
        <begin position="217"/>
        <end position="237"/>
    </location>
</feature>
<keyword evidence="5 7" id="KW-1133">Transmembrane helix</keyword>
<evidence type="ECO:0000256" key="1">
    <source>
        <dbReference type="ARBA" id="ARBA00004651"/>
    </source>
</evidence>
<feature type="transmembrane region" description="Helical" evidence="7">
    <location>
        <begin position="454"/>
        <end position="474"/>
    </location>
</feature>
<dbReference type="GO" id="GO:0022857">
    <property type="term" value="F:transmembrane transporter activity"/>
    <property type="evidence" value="ECO:0007669"/>
    <property type="project" value="InterPro"/>
</dbReference>
<feature type="transmembrane region" description="Helical" evidence="7">
    <location>
        <begin position="69"/>
        <end position="88"/>
    </location>
</feature>
<feature type="transmembrane region" description="Helical" evidence="7">
    <location>
        <begin position="30"/>
        <end position="49"/>
    </location>
</feature>
<gene>
    <name evidence="9" type="ORF">EXU32_08615</name>
</gene>
<dbReference type="Gene3D" id="1.20.1250.20">
    <property type="entry name" value="MFS general substrate transporter like domains"/>
    <property type="match status" value="1"/>
</dbReference>
<dbReference type="RefSeq" id="WP_130629531.1">
    <property type="nucleotide sequence ID" value="NZ_CP036164.1"/>
</dbReference>
<feature type="transmembrane region" description="Helical" evidence="7">
    <location>
        <begin position="378"/>
        <end position="402"/>
    </location>
</feature>
<evidence type="ECO:0000313" key="10">
    <source>
        <dbReference type="Proteomes" id="UP000290408"/>
    </source>
</evidence>
<dbReference type="OrthoDB" id="7375466at2"/>
<evidence type="ECO:0000259" key="8">
    <source>
        <dbReference type="PROSITE" id="PS50850"/>
    </source>
</evidence>
<dbReference type="KEGG" id="jli:EXU32_08615"/>
<evidence type="ECO:0000256" key="6">
    <source>
        <dbReference type="ARBA" id="ARBA00023136"/>
    </source>
</evidence>
<feature type="transmembrane region" description="Helical" evidence="7">
    <location>
        <begin position="345"/>
        <end position="366"/>
    </location>
</feature>
<dbReference type="GO" id="GO:0005886">
    <property type="term" value="C:plasma membrane"/>
    <property type="evidence" value="ECO:0007669"/>
    <property type="project" value="UniProtKB-SubCell"/>
</dbReference>
<feature type="transmembrane region" description="Helical" evidence="7">
    <location>
        <begin position="284"/>
        <end position="307"/>
    </location>
</feature>
<feature type="transmembrane region" description="Helical" evidence="7">
    <location>
        <begin position="313"/>
        <end position="333"/>
    </location>
</feature>
<accession>A0A4P6MTF2</accession>
<dbReference type="CDD" id="cd17321">
    <property type="entry name" value="MFS_MMR_MDR_like"/>
    <property type="match status" value="1"/>
</dbReference>
<feature type="transmembrane region" description="Helical" evidence="7">
    <location>
        <begin position="183"/>
        <end position="205"/>
    </location>
</feature>
<evidence type="ECO:0000256" key="2">
    <source>
        <dbReference type="ARBA" id="ARBA00022448"/>
    </source>
</evidence>